<keyword evidence="7" id="KW-0812">Transmembrane</keyword>
<dbReference type="GO" id="GO:0034982">
    <property type="term" value="P:mitochondrial protein processing"/>
    <property type="evidence" value="ECO:0007669"/>
    <property type="project" value="TreeGrafter"/>
</dbReference>
<dbReference type="GO" id="GO:0005743">
    <property type="term" value="C:mitochondrial inner membrane"/>
    <property type="evidence" value="ECO:0007669"/>
    <property type="project" value="TreeGrafter"/>
</dbReference>
<keyword evidence="1 6" id="KW-0645">Protease</keyword>
<dbReference type="GO" id="GO:0006515">
    <property type="term" value="P:protein quality control for misfolded or incompletely synthesized proteins"/>
    <property type="evidence" value="ECO:0007669"/>
    <property type="project" value="TreeGrafter"/>
</dbReference>
<dbReference type="GO" id="GO:0046872">
    <property type="term" value="F:metal ion binding"/>
    <property type="evidence" value="ECO:0007669"/>
    <property type="project" value="UniProtKB-KW"/>
</dbReference>
<evidence type="ECO:0000256" key="4">
    <source>
        <dbReference type="ARBA" id="ARBA00022833"/>
    </source>
</evidence>
<dbReference type="Pfam" id="PF01435">
    <property type="entry name" value="Peptidase_M48"/>
    <property type="match status" value="1"/>
</dbReference>
<feature type="transmembrane region" description="Helical" evidence="7">
    <location>
        <begin position="53"/>
        <end position="74"/>
    </location>
</feature>
<comment type="cofactor">
    <cofactor evidence="6">
        <name>Zn(2+)</name>
        <dbReference type="ChEBI" id="CHEBI:29105"/>
    </cofactor>
    <text evidence="6">Binds 1 zinc ion per subunit.</text>
</comment>
<dbReference type="GO" id="GO:0004222">
    <property type="term" value="F:metalloendopeptidase activity"/>
    <property type="evidence" value="ECO:0007669"/>
    <property type="project" value="InterPro"/>
</dbReference>
<reference evidence="9 10" key="1">
    <citation type="submission" date="2019-02" db="EMBL/GenBank/DDBJ databases">
        <title>Genome sequencing of the rare red list fungi Phlebia centrifuga.</title>
        <authorList>
            <person name="Buettner E."/>
            <person name="Kellner H."/>
        </authorList>
    </citation>
    <scope>NUCLEOTIDE SEQUENCE [LARGE SCALE GENOMIC DNA]</scope>
    <source>
        <strain evidence="9 10">DSM 108282</strain>
    </source>
</reference>
<dbReference type="PANTHER" id="PTHR22726">
    <property type="entry name" value="METALLOENDOPEPTIDASE OMA1"/>
    <property type="match status" value="1"/>
</dbReference>
<gene>
    <name evidence="9" type="ORF">EW026_g1252</name>
</gene>
<evidence type="ECO:0000256" key="5">
    <source>
        <dbReference type="ARBA" id="ARBA00023049"/>
    </source>
</evidence>
<keyword evidence="7" id="KW-0472">Membrane</keyword>
<keyword evidence="4 6" id="KW-0862">Zinc</keyword>
<evidence type="ECO:0000313" key="10">
    <source>
        <dbReference type="Proteomes" id="UP000309038"/>
    </source>
</evidence>
<feature type="domain" description="Peptidase M48" evidence="8">
    <location>
        <begin position="141"/>
        <end position="274"/>
    </location>
</feature>
<evidence type="ECO:0000313" key="9">
    <source>
        <dbReference type="EMBL" id="THH01482.1"/>
    </source>
</evidence>
<keyword evidence="10" id="KW-1185">Reference proteome</keyword>
<dbReference type="InterPro" id="IPR051156">
    <property type="entry name" value="Mito/Outer_Membr_Metalloprot"/>
</dbReference>
<evidence type="ECO:0000256" key="6">
    <source>
        <dbReference type="RuleBase" id="RU003983"/>
    </source>
</evidence>
<dbReference type="AlphaFoldDB" id="A0A4S4KS47"/>
<evidence type="ECO:0000256" key="7">
    <source>
        <dbReference type="SAM" id="Phobius"/>
    </source>
</evidence>
<evidence type="ECO:0000259" key="8">
    <source>
        <dbReference type="Pfam" id="PF01435"/>
    </source>
</evidence>
<comment type="similarity">
    <text evidence="6">Belongs to the peptidase M48 family.</text>
</comment>
<keyword evidence="3 6" id="KW-0378">Hydrolase</keyword>
<comment type="caution">
    <text evidence="9">The sequence shown here is derived from an EMBL/GenBank/DDBJ whole genome shotgun (WGS) entry which is preliminary data.</text>
</comment>
<sequence length="330" mass="36133">MLEIVRTAARIALTFVPVILIKNHKTKRKLRAAEASGDLELAEKVRTIRHRTVFFHVLLFIPVFIFWATILASLERTPLTGRWRLILLSPEEEEDISSQLAGPGWYQAVGEILSRDGTAPQLIPPSDWRLSWVKDTLPPAPHGIPGPPYALIVVDKSDSSNAFSYGFGPDGGGGIVVFSGFLDDIMEKYPSIYDDTPPVPESSWWSSLFSGLFPVAPTQPPHPMPTEEQTSELAILLAHELSHLILSHHLETLSSGSIIWPGILSITTDIIRAVLFPVTMLFGPFVNDALAGLGKYGSGEFTKLTEYCTSQKQEVEADIVSASGGSSYIA</sequence>
<dbReference type="PANTHER" id="PTHR22726:SF18">
    <property type="entry name" value="PEPTIDASE M48 DOMAIN-CONTAINING PROTEIN"/>
    <property type="match status" value="1"/>
</dbReference>
<protein>
    <recommendedName>
        <fullName evidence="8">Peptidase M48 domain-containing protein</fullName>
    </recommendedName>
</protein>
<evidence type="ECO:0000256" key="2">
    <source>
        <dbReference type="ARBA" id="ARBA00022723"/>
    </source>
</evidence>
<evidence type="ECO:0000256" key="3">
    <source>
        <dbReference type="ARBA" id="ARBA00022801"/>
    </source>
</evidence>
<dbReference type="InterPro" id="IPR001915">
    <property type="entry name" value="Peptidase_M48"/>
</dbReference>
<organism evidence="9 10">
    <name type="scientific">Hermanssonia centrifuga</name>
    <dbReference type="NCBI Taxonomy" id="98765"/>
    <lineage>
        <taxon>Eukaryota</taxon>
        <taxon>Fungi</taxon>
        <taxon>Dikarya</taxon>
        <taxon>Basidiomycota</taxon>
        <taxon>Agaricomycotina</taxon>
        <taxon>Agaricomycetes</taxon>
        <taxon>Polyporales</taxon>
        <taxon>Meruliaceae</taxon>
        <taxon>Hermanssonia</taxon>
    </lineage>
</organism>
<dbReference type="Proteomes" id="UP000309038">
    <property type="component" value="Unassembled WGS sequence"/>
</dbReference>
<keyword evidence="7" id="KW-1133">Transmembrane helix</keyword>
<keyword evidence="2" id="KW-0479">Metal-binding</keyword>
<proteinExistence type="inferred from homology"/>
<name>A0A4S4KS47_9APHY</name>
<accession>A0A4S4KS47</accession>
<dbReference type="EMBL" id="SGPJ01000023">
    <property type="protein sequence ID" value="THH01482.1"/>
    <property type="molecule type" value="Genomic_DNA"/>
</dbReference>
<keyword evidence="5 6" id="KW-0482">Metalloprotease</keyword>
<evidence type="ECO:0000256" key="1">
    <source>
        <dbReference type="ARBA" id="ARBA00022670"/>
    </source>
</evidence>